<evidence type="ECO:0000313" key="3">
    <source>
        <dbReference type="Proteomes" id="UP000006735"/>
    </source>
</evidence>
<dbReference type="KEGG" id="xoo:XOO4243"/>
<dbReference type="EMBL" id="AE013598">
    <property type="protein sequence ID" value="AAW77497.1"/>
    <property type="molecule type" value="Genomic_DNA"/>
</dbReference>
<dbReference type="Proteomes" id="UP000006735">
    <property type="component" value="Chromosome"/>
</dbReference>
<dbReference type="AlphaFoldDB" id="Q5GUX6"/>
<proteinExistence type="predicted"/>
<sequence>MLSCVRGCTTARSLLPVDHTKRVDFIASAAGEAGDMPAGGRGKDVALAGRGAGADAAALVGGQAQREQPGAAVVLAKRDGGRLHMDQSIRRQRGCQQRRVGGGGDAFGQAGNVVGEHVEDTDAGLGVSTGVLQRHHGRWRIARSGRRLRLQGAYIRLRHPRTELGQPHRGVRGPIGQRHPVSRLWPGPPRPAAARRPAAGLRCRRLGRGPQPRVICLPPPPRGGSPAGGRALQDDSSRETLLTPPGDDAPVPTGSGIRSAFLRLERESAIRATRTLGESVIAAEEPDWDTALALELCRRSRDLRVAGKLGRLAAAARSPARMM</sequence>
<accession>Q5GUX6</accession>
<gene>
    <name evidence="2" type="ordered locus">XOO4243</name>
</gene>
<evidence type="ECO:0000256" key="1">
    <source>
        <dbReference type="SAM" id="MobiDB-lite"/>
    </source>
</evidence>
<reference evidence="2 3" key="1">
    <citation type="journal article" date="2005" name="Nucleic Acids Res.">
        <title>The genome sequence of Xanthomonas oryzae pathovar oryzae KACC10331, the bacterial blight pathogen of rice.</title>
        <authorList>
            <person name="Lee B.M."/>
            <person name="Park Y.J."/>
            <person name="Park D.S."/>
            <person name="Kang H.W."/>
            <person name="Kim J.G."/>
            <person name="Song E.S."/>
            <person name="Park I.C."/>
            <person name="Yoon U.H."/>
            <person name="Hahn J.H."/>
            <person name="Koo B.S."/>
            <person name="Lee G.B."/>
            <person name="Kim H."/>
            <person name="Park H.S."/>
            <person name="Yoon K.O."/>
            <person name="Kim J.H."/>
            <person name="Jung C.H."/>
            <person name="Koh N.H."/>
            <person name="Seo J.S."/>
            <person name="Go S.J."/>
        </authorList>
    </citation>
    <scope>NUCLEOTIDE SEQUENCE [LARGE SCALE GENOMIC DNA]</scope>
    <source>
        <strain evidence="3">KACC10331 / KXO85</strain>
    </source>
</reference>
<keyword evidence="3" id="KW-1185">Reference proteome</keyword>
<organism evidence="2 3">
    <name type="scientific">Xanthomonas oryzae pv. oryzae (strain KACC10331 / KXO85)</name>
    <dbReference type="NCBI Taxonomy" id="291331"/>
    <lineage>
        <taxon>Bacteria</taxon>
        <taxon>Pseudomonadati</taxon>
        <taxon>Pseudomonadota</taxon>
        <taxon>Gammaproteobacteria</taxon>
        <taxon>Lysobacterales</taxon>
        <taxon>Lysobacteraceae</taxon>
        <taxon>Xanthomonas</taxon>
    </lineage>
</organism>
<protein>
    <submittedName>
        <fullName evidence="2">Uncharacterized protein</fullName>
    </submittedName>
</protein>
<feature type="region of interest" description="Disordered" evidence="1">
    <location>
        <begin position="164"/>
        <end position="197"/>
    </location>
</feature>
<dbReference type="HOGENOM" id="CLU_860381_0_0_6"/>
<dbReference type="STRING" id="291331.XOO4243"/>
<evidence type="ECO:0000313" key="2">
    <source>
        <dbReference type="EMBL" id="AAW77497.1"/>
    </source>
</evidence>
<name>Q5GUX6_XANOR</name>
<feature type="region of interest" description="Disordered" evidence="1">
    <location>
        <begin position="209"/>
        <end position="254"/>
    </location>
</feature>